<gene>
    <name evidence="1" type="ORF">PI23P_03532</name>
</gene>
<organism evidence="1 2">
    <name type="scientific">Polaribacter irgensii 23-P</name>
    <dbReference type="NCBI Taxonomy" id="313594"/>
    <lineage>
        <taxon>Bacteria</taxon>
        <taxon>Pseudomonadati</taxon>
        <taxon>Bacteroidota</taxon>
        <taxon>Flavobacteriia</taxon>
        <taxon>Flavobacteriales</taxon>
        <taxon>Flavobacteriaceae</taxon>
    </lineage>
</organism>
<dbReference type="Proteomes" id="UP000003053">
    <property type="component" value="Unassembled WGS sequence"/>
</dbReference>
<protein>
    <submittedName>
        <fullName evidence="1">Uncharacterized protein</fullName>
    </submittedName>
</protein>
<dbReference type="EMBL" id="AAOG01000001">
    <property type="protein sequence ID" value="EAR13534.1"/>
    <property type="molecule type" value="Genomic_DNA"/>
</dbReference>
<reference evidence="1 2" key="1">
    <citation type="submission" date="2006-02" db="EMBL/GenBank/DDBJ databases">
        <authorList>
            <person name="Murray A."/>
            <person name="Staley J."/>
            <person name="Ferriera S."/>
            <person name="Johnson J."/>
            <person name="Kravitz S."/>
            <person name="Halpern A."/>
            <person name="Remington K."/>
            <person name="Beeson K."/>
            <person name="Tran B."/>
            <person name="Rogers Y.-H."/>
            <person name="Friedman R."/>
            <person name="Venter J.C."/>
        </authorList>
    </citation>
    <scope>NUCLEOTIDE SEQUENCE [LARGE SCALE GENOMIC DNA]</scope>
    <source>
        <strain evidence="1 2">23-P</strain>
    </source>
</reference>
<dbReference type="HOGENOM" id="CLU_2992793_0_0_10"/>
<sequence>MIILHFLEVKNNKTFLIGTSFVFLNLQDVQQFNLKKRRGIEVIGENDVKKYTAFYKR</sequence>
<keyword evidence="2" id="KW-1185">Reference proteome</keyword>
<dbReference type="AlphaFoldDB" id="A4BX43"/>
<comment type="caution">
    <text evidence="1">The sequence shown here is derived from an EMBL/GenBank/DDBJ whole genome shotgun (WGS) entry which is preliminary data.</text>
</comment>
<evidence type="ECO:0000313" key="1">
    <source>
        <dbReference type="EMBL" id="EAR13534.1"/>
    </source>
</evidence>
<proteinExistence type="predicted"/>
<evidence type="ECO:0000313" key="2">
    <source>
        <dbReference type="Proteomes" id="UP000003053"/>
    </source>
</evidence>
<accession>A4BX43</accession>
<name>A4BX43_9FLAO</name>